<evidence type="ECO:0000256" key="2">
    <source>
        <dbReference type="ARBA" id="ARBA00007886"/>
    </source>
</evidence>
<evidence type="ECO:0000259" key="8">
    <source>
        <dbReference type="Pfam" id="PF05504"/>
    </source>
</evidence>
<dbReference type="InterPro" id="IPR046953">
    <property type="entry name" value="Spore_GerAC-like_C"/>
</dbReference>
<keyword evidence="3" id="KW-0309">Germination</keyword>
<evidence type="ECO:0000256" key="4">
    <source>
        <dbReference type="ARBA" id="ARBA00022729"/>
    </source>
</evidence>
<keyword evidence="7" id="KW-0449">Lipoprotein</keyword>
<accession>A0ABW8RDS0</accession>
<keyword evidence="4" id="KW-0732">Signal</keyword>
<evidence type="ECO:0000259" key="9">
    <source>
        <dbReference type="Pfam" id="PF25198"/>
    </source>
</evidence>
<dbReference type="InterPro" id="IPR057336">
    <property type="entry name" value="GerAC_N"/>
</dbReference>
<protein>
    <submittedName>
        <fullName evidence="10">Ger(X)C family spore germination protein</fullName>
    </submittedName>
</protein>
<dbReference type="EMBL" id="JBJHQH010000005">
    <property type="protein sequence ID" value="MFK9091625.1"/>
    <property type="molecule type" value="Genomic_DNA"/>
</dbReference>
<dbReference type="Pfam" id="PF25198">
    <property type="entry name" value="Spore_GerAC_N"/>
    <property type="match status" value="1"/>
</dbReference>
<keyword evidence="6" id="KW-0564">Palmitate</keyword>
<evidence type="ECO:0000256" key="5">
    <source>
        <dbReference type="ARBA" id="ARBA00023136"/>
    </source>
</evidence>
<dbReference type="Proteomes" id="UP001623041">
    <property type="component" value="Unassembled WGS sequence"/>
</dbReference>
<comment type="similarity">
    <text evidence="2">Belongs to the GerABKC lipoprotein family.</text>
</comment>
<dbReference type="Gene3D" id="3.30.300.210">
    <property type="entry name" value="Nutrient germinant receptor protein C, domain 3"/>
    <property type="match status" value="1"/>
</dbReference>
<feature type="domain" description="Spore germination GerAC-like C-terminal" evidence="8">
    <location>
        <begin position="199"/>
        <end position="357"/>
    </location>
</feature>
<dbReference type="PANTHER" id="PTHR35789">
    <property type="entry name" value="SPORE GERMINATION PROTEIN B3"/>
    <property type="match status" value="1"/>
</dbReference>
<dbReference type="NCBIfam" id="TIGR02887">
    <property type="entry name" value="spore_ger_x_C"/>
    <property type="match status" value="1"/>
</dbReference>
<dbReference type="InterPro" id="IPR038501">
    <property type="entry name" value="Spore_GerAC_C_sf"/>
</dbReference>
<comment type="caution">
    <text evidence="10">The sequence shown here is derived from an EMBL/GenBank/DDBJ whole genome shotgun (WGS) entry which is preliminary data.</text>
</comment>
<dbReference type="PANTHER" id="PTHR35789:SF1">
    <property type="entry name" value="SPORE GERMINATION PROTEIN B3"/>
    <property type="match status" value="1"/>
</dbReference>
<sequence length="360" mass="41308">MMKNKIKIAVVISIIFSAYMFGRVKKQILDDLNMASSVGYDYIDKHTIKATTARPIFKPDKSIGNKIFTASDELSTQTFSKLSLQSSRQVVNGKLEVALYSKEVAKHGIGDIVDSLQRDPSISERLFIAVAEEEASEILKKMYGDRDTGAYLSMLIEQNMEAGLLPTTNLHQFLNAYNSDLKDPFLPLIEQKGEKIHLKGIALFKDDHYVKSLRNDQQFIFQALLEKIRLGTYKLRLKNKEYAAIENIKTKNSYRVDNLKKMPEITIQVKVRGIIKEYTGKKTNKKEIDQIKKQMENQLEKQAAAMIRSFQKLKIDPLGFGDQVRSRTRNFNHQKWLNQYPDVKIRVNVNVKILEKGVVD</sequence>
<evidence type="ECO:0000256" key="3">
    <source>
        <dbReference type="ARBA" id="ARBA00022544"/>
    </source>
</evidence>
<keyword evidence="11" id="KW-1185">Reference proteome</keyword>
<feature type="domain" description="Spore germination protein N-terminal" evidence="9">
    <location>
        <begin position="26"/>
        <end position="190"/>
    </location>
</feature>
<name>A0ABW8RDS0_9BACI</name>
<gene>
    <name evidence="10" type="ORF">ACJEBI_09030</name>
</gene>
<comment type="subcellular location">
    <subcellularLocation>
        <location evidence="1">Membrane</location>
        <topology evidence="1">Lipid-anchor</topology>
    </subcellularLocation>
</comment>
<evidence type="ECO:0000313" key="11">
    <source>
        <dbReference type="Proteomes" id="UP001623041"/>
    </source>
</evidence>
<keyword evidence="5" id="KW-0472">Membrane</keyword>
<evidence type="ECO:0000256" key="7">
    <source>
        <dbReference type="ARBA" id="ARBA00023288"/>
    </source>
</evidence>
<reference evidence="10 11" key="1">
    <citation type="submission" date="2024-11" db="EMBL/GenBank/DDBJ databases">
        <authorList>
            <person name="Lucas J.A."/>
        </authorList>
    </citation>
    <scope>NUCLEOTIDE SEQUENCE [LARGE SCALE GENOMIC DNA]</scope>
    <source>
        <strain evidence="10 11">Z 5.4</strain>
    </source>
</reference>
<evidence type="ECO:0000256" key="6">
    <source>
        <dbReference type="ARBA" id="ARBA00023139"/>
    </source>
</evidence>
<dbReference type="InterPro" id="IPR008844">
    <property type="entry name" value="Spore_GerAC-like"/>
</dbReference>
<evidence type="ECO:0000313" key="10">
    <source>
        <dbReference type="EMBL" id="MFK9091625.1"/>
    </source>
</evidence>
<proteinExistence type="inferred from homology"/>
<dbReference type="Pfam" id="PF05504">
    <property type="entry name" value="Spore_GerAC"/>
    <property type="match status" value="1"/>
</dbReference>
<organism evidence="10 11">
    <name type="scientific">Bacillus salipaludis</name>
    <dbReference type="NCBI Taxonomy" id="2547811"/>
    <lineage>
        <taxon>Bacteria</taxon>
        <taxon>Bacillati</taxon>
        <taxon>Bacillota</taxon>
        <taxon>Bacilli</taxon>
        <taxon>Bacillales</taxon>
        <taxon>Bacillaceae</taxon>
        <taxon>Bacillus</taxon>
    </lineage>
</organism>
<evidence type="ECO:0000256" key="1">
    <source>
        <dbReference type="ARBA" id="ARBA00004635"/>
    </source>
</evidence>